<protein>
    <submittedName>
        <fullName evidence="5">Uncharacterized protein</fullName>
    </submittedName>
</protein>
<evidence type="ECO:0000256" key="4">
    <source>
        <dbReference type="SAM" id="SignalP"/>
    </source>
</evidence>
<keyword evidence="1" id="KW-1202">Platelet aggregation activating toxin</keyword>
<evidence type="ECO:0000313" key="5">
    <source>
        <dbReference type="EnsemblMetazoa" id="XP_001607488"/>
    </source>
</evidence>
<feature type="binding site" evidence="3">
    <location>
        <begin position="529"/>
        <end position="530"/>
    </location>
    <ligand>
        <name>L-glutamate</name>
        <dbReference type="ChEBI" id="CHEBI:29985"/>
    </ligand>
</feature>
<dbReference type="Gene3D" id="3.60.20.40">
    <property type="match status" value="1"/>
</dbReference>
<dbReference type="InterPro" id="IPR043137">
    <property type="entry name" value="GGT_ssub_C"/>
</dbReference>
<dbReference type="AlphaFoldDB" id="A0A7M7GHF6"/>
<dbReference type="InterPro" id="IPR043138">
    <property type="entry name" value="GGT_lsub"/>
</dbReference>
<accession>A0A7M7GHF6</accession>
<dbReference type="GO" id="GO:0005886">
    <property type="term" value="C:plasma membrane"/>
    <property type="evidence" value="ECO:0007669"/>
    <property type="project" value="TreeGrafter"/>
</dbReference>
<dbReference type="PRINTS" id="PR01210">
    <property type="entry name" value="GGTRANSPTASE"/>
</dbReference>
<keyword evidence="1" id="KW-0800">Toxin</keyword>
<keyword evidence="6" id="KW-1185">Reference proteome</keyword>
<evidence type="ECO:0000256" key="2">
    <source>
        <dbReference type="PIRSR" id="PIRSR600101-1"/>
    </source>
</evidence>
<dbReference type="GeneID" id="100123777"/>
<dbReference type="InterPro" id="IPR029055">
    <property type="entry name" value="Ntn_hydrolases_N"/>
</dbReference>
<feature type="signal peptide" evidence="4">
    <location>
        <begin position="1"/>
        <end position="28"/>
    </location>
</feature>
<evidence type="ECO:0000256" key="3">
    <source>
        <dbReference type="PIRSR" id="PIRSR600101-2"/>
    </source>
</evidence>
<reference evidence="5" key="1">
    <citation type="submission" date="2021-01" db="UniProtKB">
        <authorList>
            <consortium name="EnsemblMetazoa"/>
        </authorList>
    </citation>
    <scope>IDENTIFICATION</scope>
</reference>
<evidence type="ECO:0000313" key="6">
    <source>
        <dbReference type="Proteomes" id="UP000002358"/>
    </source>
</evidence>
<dbReference type="PANTHER" id="PTHR11686">
    <property type="entry name" value="GAMMA GLUTAMYL TRANSPEPTIDASE"/>
    <property type="match status" value="1"/>
</dbReference>
<dbReference type="GO" id="GO:0006751">
    <property type="term" value="P:glutathione catabolic process"/>
    <property type="evidence" value="ECO:0007669"/>
    <property type="project" value="InterPro"/>
</dbReference>
<feature type="binding site" evidence="3">
    <location>
        <position position="138"/>
    </location>
    <ligand>
        <name>L-glutamate</name>
        <dbReference type="ChEBI" id="CHEBI:29985"/>
    </ligand>
</feature>
<dbReference type="Gene3D" id="1.10.246.130">
    <property type="match status" value="1"/>
</dbReference>
<feature type="chain" id="PRO_5029773009" evidence="4">
    <location>
        <begin position="29"/>
        <end position="647"/>
    </location>
</feature>
<dbReference type="InterPro" id="IPR000101">
    <property type="entry name" value="GGT_peptidase"/>
</dbReference>
<dbReference type="OrthoDB" id="1081007at2759"/>
<feature type="active site" description="Nucleophile" evidence="2">
    <location>
        <position position="457"/>
    </location>
</feature>
<sequence>MARWQKSNSSWIVPILSLVLALAIPATSNPIPEQDDHICYKRPGPNPQVLEKEGDSYVMKPSSETSGSYTKAAVAASSVQCADIGAKMLKKGGSAVDAAIATLLCDGVVSLQGLGIGGGFLMTIWDAQEKKAYFLNAREYAPAAAHETIFTVANKGEAFAGGKAIAVPGEIAGYWEAHQKFGKLPWADLFEDTIKICEEGSHVSAYVANDVRKVKSYLNDSAYGFTKPLKDILMKPNNANELVDIGDRINRQKLAKTLRKISQGGKEIFYNGSIADDLVADIKAAGGIIEKKDFQDYTVTWKTPVSTTIKGKTLYSAPTPGSGAVLAFILNILEDMISEAPNKNVMYQRIAEAFKWGYARRNDIGDFIERDEYNSKTTKEDCEVQPSEEENLKSNGYYFVKRDDKTWDKDCLMAVMLKKLLSKDYAREIRAKIEDDKTYNNYSHYGVEYEGRMDRGTAHASVYAEDGSAVSVTSTINHILGALVLSEKTGIILNNEMDDYSYPGIVNGFLVEPSEFNYVRQGSKLRPMSSMSPTIILNEDQTVRLVIGSAGGTKITTGVAQGIINNIILGEDIKTSLEKRRIHHNLWPMAVQIEPGFDTEVKEYLESIGHNTTGWLVMTNTLAAVAVNKDGVTASGDFRRQAGTCGL</sequence>
<dbReference type="Proteomes" id="UP000002358">
    <property type="component" value="Chromosome 4"/>
</dbReference>
<dbReference type="InParanoid" id="A0A7M7GHF6"/>
<dbReference type="RefSeq" id="XP_001607488.2">
    <property type="nucleotide sequence ID" value="XM_001607438.5"/>
</dbReference>
<feature type="binding site" evidence="3">
    <location>
        <position position="499"/>
    </location>
    <ligand>
        <name>L-glutamate</name>
        <dbReference type="ChEBI" id="CHEBI:29985"/>
    </ligand>
</feature>
<name>A0A7M7GHF6_NASVI</name>
<feature type="binding site" evidence="3">
    <location>
        <position position="552"/>
    </location>
    <ligand>
        <name>L-glutamate</name>
        <dbReference type="ChEBI" id="CHEBI:29985"/>
    </ligand>
</feature>
<dbReference type="PANTHER" id="PTHR11686:SF72">
    <property type="entry name" value="GAMMA-GLUTAMYL TRANSPEPTIDASE, ISOFORM A"/>
    <property type="match status" value="1"/>
</dbReference>
<dbReference type="FunCoup" id="A0A7M7GHF6">
    <property type="interactions" value="116"/>
</dbReference>
<dbReference type="SUPFAM" id="SSF56235">
    <property type="entry name" value="N-terminal nucleophile aminohydrolases (Ntn hydrolases)"/>
    <property type="match status" value="1"/>
</dbReference>
<dbReference type="GO" id="GO:0036374">
    <property type="term" value="F:glutathione hydrolase activity"/>
    <property type="evidence" value="ECO:0007669"/>
    <property type="project" value="InterPro"/>
</dbReference>
<dbReference type="SMR" id="A0A7M7GHF6"/>
<dbReference type="KEGG" id="nvi:100123777"/>
<dbReference type="EnsemblMetazoa" id="XM_001607438">
    <property type="protein sequence ID" value="XP_001607488"/>
    <property type="gene ID" value="LOC100123777"/>
</dbReference>
<keyword evidence="4" id="KW-0732">Signal</keyword>
<feature type="binding site" evidence="3">
    <location>
        <begin position="475"/>
        <end position="477"/>
    </location>
    <ligand>
        <name>L-glutamate</name>
        <dbReference type="ChEBI" id="CHEBI:29985"/>
    </ligand>
</feature>
<dbReference type="FunFam" id="3.60.20.40:FF:000001">
    <property type="entry name" value="Gamma-glutamyltranspeptidase 1"/>
    <property type="match status" value="1"/>
</dbReference>
<organism evidence="5 6">
    <name type="scientific">Nasonia vitripennis</name>
    <name type="common">Parasitic wasp</name>
    <dbReference type="NCBI Taxonomy" id="7425"/>
    <lineage>
        <taxon>Eukaryota</taxon>
        <taxon>Metazoa</taxon>
        <taxon>Ecdysozoa</taxon>
        <taxon>Arthropoda</taxon>
        <taxon>Hexapoda</taxon>
        <taxon>Insecta</taxon>
        <taxon>Pterygota</taxon>
        <taxon>Neoptera</taxon>
        <taxon>Endopterygota</taxon>
        <taxon>Hymenoptera</taxon>
        <taxon>Apocrita</taxon>
        <taxon>Proctotrupomorpha</taxon>
        <taxon>Chalcidoidea</taxon>
        <taxon>Pteromalidae</taxon>
        <taxon>Pteromalinae</taxon>
        <taxon>Nasonia</taxon>
    </lineage>
</organism>
<dbReference type="Pfam" id="PF01019">
    <property type="entry name" value="G_glu_transpept"/>
    <property type="match status" value="2"/>
</dbReference>
<keyword evidence="1" id="KW-1199">Hemostasis impairing toxin</keyword>
<proteinExistence type="predicted"/>
<evidence type="ECO:0000256" key="1">
    <source>
        <dbReference type="ARBA" id="ARBA00084097"/>
    </source>
</evidence>